<dbReference type="RefSeq" id="WP_250431350.1">
    <property type="nucleotide sequence ID" value="NZ_JALPRR010000003.1"/>
</dbReference>
<dbReference type="InterPro" id="IPR003439">
    <property type="entry name" value="ABC_transporter-like_ATP-bd"/>
</dbReference>
<keyword evidence="6" id="KW-1185">Reference proteome</keyword>
<comment type="caution">
    <text evidence="5">The sequence shown here is derived from an EMBL/GenBank/DDBJ whole genome shotgun (WGS) entry which is preliminary data.</text>
</comment>
<dbReference type="InterPro" id="IPR003593">
    <property type="entry name" value="AAA+_ATPase"/>
</dbReference>
<dbReference type="InterPro" id="IPR013611">
    <property type="entry name" value="Transp-assoc_OB_typ2"/>
</dbReference>
<dbReference type="InterPro" id="IPR008995">
    <property type="entry name" value="Mo/tungstate-bd_C_term_dom"/>
</dbReference>
<dbReference type="PANTHER" id="PTHR42781">
    <property type="entry name" value="SPERMIDINE/PUTRESCINE IMPORT ATP-BINDING PROTEIN POTA"/>
    <property type="match status" value="1"/>
</dbReference>
<dbReference type="GO" id="GO:0005524">
    <property type="term" value="F:ATP binding"/>
    <property type="evidence" value="ECO:0007669"/>
    <property type="project" value="UniProtKB-KW"/>
</dbReference>
<dbReference type="Pfam" id="PF00005">
    <property type="entry name" value="ABC_tran"/>
    <property type="match status" value="1"/>
</dbReference>
<sequence>MSFLEVNDIRVAEEGNEVLKGISFTQQEFQKIAIAGETGSGKSTLLQTIAGLVQPASGEVLFENKRVQGPHEVLVPGHPGIAYLSQQFELPQFLRVEQVLRYANTLSEEQATTLYEVCRISHLAKRKTNQLSGGERQRIALARLLTSWPGLLLMDEPFSNLDIGHKNILKSVIQDIGEYLDITCILISHDPLDTLSWADEILVLKEGRVIQRGTPKYIYSQPADEYTAALFGGYNLLSQSETEAFAALTGTASNGKQMLIRPENFRLVNAPHQALSGKVNKVQYFGSYSEVEVQLAESLIKIRTAEQELTEGDTVQVTLSPADVWFV</sequence>
<dbReference type="Pfam" id="PF08402">
    <property type="entry name" value="TOBE_2"/>
    <property type="match status" value="1"/>
</dbReference>
<protein>
    <submittedName>
        <fullName evidence="5">ABC transporter ATP-binding protein</fullName>
    </submittedName>
</protein>
<dbReference type="InterPro" id="IPR050093">
    <property type="entry name" value="ABC_SmlMolc_Importer"/>
</dbReference>
<dbReference type="Gene3D" id="2.40.50.140">
    <property type="entry name" value="Nucleic acid-binding proteins"/>
    <property type="match status" value="1"/>
</dbReference>
<evidence type="ECO:0000313" key="6">
    <source>
        <dbReference type="Proteomes" id="UP001597374"/>
    </source>
</evidence>
<dbReference type="InterPro" id="IPR017871">
    <property type="entry name" value="ABC_transporter-like_CS"/>
</dbReference>
<keyword evidence="2" id="KW-0547">Nucleotide-binding</keyword>
<dbReference type="InterPro" id="IPR012340">
    <property type="entry name" value="NA-bd_OB-fold"/>
</dbReference>
<dbReference type="EMBL" id="JBHUIM010000002">
    <property type="protein sequence ID" value="MFD2248017.1"/>
    <property type="molecule type" value="Genomic_DNA"/>
</dbReference>
<gene>
    <name evidence="5" type="ORF">ACFSKP_17240</name>
</gene>
<dbReference type="SMART" id="SM00382">
    <property type="entry name" value="AAA"/>
    <property type="match status" value="1"/>
</dbReference>
<feature type="domain" description="ABC transporter" evidence="4">
    <location>
        <begin position="4"/>
        <end position="231"/>
    </location>
</feature>
<keyword evidence="3 5" id="KW-0067">ATP-binding</keyword>
<dbReference type="Proteomes" id="UP001597374">
    <property type="component" value="Unassembled WGS sequence"/>
</dbReference>
<evidence type="ECO:0000256" key="1">
    <source>
        <dbReference type="ARBA" id="ARBA00022448"/>
    </source>
</evidence>
<organism evidence="5 6">
    <name type="scientific">Pontibacter ruber</name>
    <dbReference type="NCBI Taxonomy" id="1343895"/>
    <lineage>
        <taxon>Bacteria</taxon>
        <taxon>Pseudomonadati</taxon>
        <taxon>Bacteroidota</taxon>
        <taxon>Cytophagia</taxon>
        <taxon>Cytophagales</taxon>
        <taxon>Hymenobacteraceae</taxon>
        <taxon>Pontibacter</taxon>
    </lineage>
</organism>
<reference evidence="6" key="1">
    <citation type="journal article" date="2019" name="Int. J. Syst. Evol. Microbiol.">
        <title>The Global Catalogue of Microorganisms (GCM) 10K type strain sequencing project: providing services to taxonomists for standard genome sequencing and annotation.</title>
        <authorList>
            <consortium name="The Broad Institute Genomics Platform"/>
            <consortium name="The Broad Institute Genome Sequencing Center for Infectious Disease"/>
            <person name="Wu L."/>
            <person name="Ma J."/>
        </authorList>
    </citation>
    <scope>NUCLEOTIDE SEQUENCE [LARGE SCALE GENOMIC DNA]</scope>
    <source>
        <strain evidence="6">CGMCC 4.1782</strain>
    </source>
</reference>
<evidence type="ECO:0000256" key="3">
    <source>
        <dbReference type="ARBA" id="ARBA00022840"/>
    </source>
</evidence>
<dbReference type="SUPFAM" id="SSF52540">
    <property type="entry name" value="P-loop containing nucleoside triphosphate hydrolases"/>
    <property type="match status" value="1"/>
</dbReference>
<dbReference type="PROSITE" id="PS00211">
    <property type="entry name" value="ABC_TRANSPORTER_1"/>
    <property type="match status" value="1"/>
</dbReference>
<dbReference type="Gene3D" id="3.40.50.300">
    <property type="entry name" value="P-loop containing nucleotide triphosphate hydrolases"/>
    <property type="match status" value="1"/>
</dbReference>
<name>A0ABW5D299_9BACT</name>
<dbReference type="PANTHER" id="PTHR42781:SF4">
    <property type="entry name" value="SPERMIDINE_PUTRESCINE IMPORT ATP-BINDING PROTEIN POTA"/>
    <property type="match status" value="1"/>
</dbReference>
<dbReference type="SUPFAM" id="SSF50331">
    <property type="entry name" value="MOP-like"/>
    <property type="match status" value="1"/>
</dbReference>
<dbReference type="InterPro" id="IPR027417">
    <property type="entry name" value="P-loop_NTPase"/>
</dbReference>
<keyword evidence="1" id="KW-0813">Transport</keyword>
<accession>A0ABW5D299</accession>
<dbReference type="PROSITE" id="PS50893">
    <property type="entry name" value="ABC_TRANSPORTER_2"/>
    <property type="match status" value="1"/>
</dbReference>
<evidence type="ECO:0000259" key="4">
    <source>
        <dbReference type="PROSITE" id="PS50893"/>
    </source>
</evidence>
<evidence type="ECO:0000313" key="5">
    <source>
        <dbReference type="EMBL" id="MFD2248017.1"/>
    </source>
</evidence>
<proteinExistence type="predicted"/>
<evidence type="ECO:0000256" key="2">
    <source>
        <dbReference type="ARBA" id="ARBA00022741"/>
    </source>
</evidence>